<proteinExistence type="predicted"/>
<protein>
    <recommendedName>
        <fullName evidence="5">Transglycosylase SLT domain-containing protein</fullName>
    </recommendedName>
</protein>
<evidence type="ECO:0000256" key="2">
    <source>
        <dbReference type="SAM" id="SignalP"/>
    </source>
</evidence>
<keyword evidence="4" id="KW-1185">Reference proteome</keyword>
<evidence type="ECO:0008006" key="5">
    <source>
        <dbReference type="Google" id="ProtNLM"/>
    </source>
</evidence>
<feature type="signal peptide" evidence="2">
    <location>
        <begin position="1"/>
        <end position="24"/>
    </location>
</feature>
<feature type="region of interest" description="Disordered" evidence="1">
    <location>
        <begin position="274"/>
        <end position="295"/>
    </location>
</feature>
<reference evidence="3 4" key="1">
    <citation type="submission" date="2016-03" db="EMBL/GenBank/DDBJ databases">
        <authorList>
            <person name="Ploux O."/>
        </authorList>
    </citation>
    <scope>NUCLEOTIDE SEQUENCE [LARGE SCALE GENOMIC DNA]</scope>
    <source>
        <strain evidence="3 4">R0</strain>
    </source>
</reference>
<evidence type="ECO:0000256" key="1">
    <source>
        <dbReference type="SAM" id="MobiDB-lite"/>
    </source>
</evidence>
<name>A0A150WH40_BDEBC</name>
<dbReference type="RefSeq" id="WP_061836372.1">
    <property type="nucleotide sequence ID" value="NZ_LUKE01000005.1"/>
</dbReference>
<dbReference type="Proteomes" id="UP000075320">
    <property type="component" value="Unassembled WGS sequence"/>
</dbReference>
<dbReference type="EMBL" id="LUKE01000005">
    <property type="protein sequence ID" value="KYG62411.1"/>
    <property type="molecule type" value="Genomic_DNA"/>
</dbReference>
<organism evidence="3 4">
    <name type="scientific">Bdellovibrio bacteriovorus</name>
    <dbReference type="NCBI Taxonomy" id="959"/>
    <lineage>
        <taxon>Bacteria</taxon>
        <taxon>Pseudomonadati</taxon>
        <taxon>Bdellovibrionota</taxon>
        <taxon>Bdellovibrionia</taxon>
        <taxon>Bdellovibrionales</taxon>
        <taxon>Pseudobdellovibrionaceae</taxon>
        <taxon>Bdellovibrio</taxon>
    </lineage>
</organism>
<evidence type="ECO:0000313" key="4">
    <source>
        <dbReference type="Proteomes" id="UP000075320"/>
    </source>
</evidence>
<dbReference type="AlphaFoldDB" id="A0A150WH40"/>
<feature type="chain" id="PRO_5007572850" description="Transglycosylase SLT domain-containing protein" evidence="2">
    <location>
        <begin position="25"/>
        <end position="295"/>
    </location>
</feature>
<dbReference type="OrthoDB" id="5290838at2"/>
<keyword evidence="2" id="KW-0732">Signal</keyword>
<gene>
    <name evidence="3" type="ORF">AZI86_16390</name>
</gene>
<accession>A0A150WH40</accession>
<evidence type="ECO:0000313" key="3">
    <source>
        <dbReference type="EMBL" id="KYG62411.1"/>
    </source>
</evidence>
<sequence length="295" mass="32196">MKKMALIISMVVGSLAHASLSSNADLDYGQTPSAQFYTSYQLEKLNAELLRNLYSVEVAGAGAESIGKVNDLMRFANKCDNFATLDDMGKWGQLILEELKRNRYTELYRGAPDLTQSCPNFNSMNDDGREVVWVMVVNAMAHLESSCTLNIPAKGPNGALIGLLQLHNGAEQKYAKYCKKGDGKTAEGTFRCGLSMLEGQLSRDNSLFSRKSYWDVLRPQAKSQKYLKIQKALKNLSICKIGSAPIPSQSEIKNIPVPIPRPSIVEPSTVEEAIQASEPVDEGKQAGSLGGQTGL</sequence>
<comment type="caution">
    <text evidence="3">The sequence shown here is derived from an EMBL/GenBank/DDBJ whole genome shotgun (WGS) entry which is preliminary data.</text>
</comment>